<name>A0ABX4YQ46_9PSED</name>
<organism evidence="2 3">
    <name type="scientific">Pseudomonas avellanae pv. morsprunorum</name>
    <dbReference type="NCBI Taxonomy" id="3380385"/>
    <lineage>
        <taxon>Bacteria</taxon>
        <taxon>Pseudomonadati</taxon>
        <taxon>Pseudomonadota</taxon>
        <taxon>Gammaproteobacteria</taxon>
        <taxon>Pseudomonadales</taxon>
        <taxon>Pseudomonadaceae</taxon>
        <taxon>Pseudomonas</taxon>
    </lineage>
</organism>
<comment type="caution">
    <text evidence="2">The sequence shown here is derived from an EMBL/GenBank/DDBJ whole genome shotgun (WGS) entry which is preliminary data.</text>
</comment>
<evidence type="ECO:0000313" key="2">
    <source>
        <dbReference type="EMBL" id="POC82139.1"/>
    </source>
</evidence>
<sequence>MEQDEPGAGGRARDRDARQQPTIHAHLRNDITDRHRTKSERPHDRAPADVSASSSHRRPQRTTHGWEARLAEHTFDRAAGKRPREEREPYRQPKRPMHDLEWTAADLHQAEHQLDPAAKEQLQEQREQYRKWLSAPSRVPQNHNARLCVSVAKENALARHIGCGLALPFLDESVNAQTNAQWLDKYLLMIASARRATGAGVTHSELDRCTEVAAQYLCKTKWFDGASLTQLAHVGNKLSKHPNQQACMDAIAWIAGQLNQADDLSGLDGRHSVLLLNAFAKNFNSGRCERAVARLARHLQRNHPARSSLDAQNIGLELNAFSKWPDNPDCQSMAYLLADMLASNRRLRHAMDGQSVANALNALSKWPDTPHCADAANALALRLANDRNLRYVLKPQEFGNTLNALSKWPDTPDCADAANALASRLADERGLRNALDPQGVANALNALSKWPDTPDCADAANALASRLADERGLRNALNPQELTNALNALRKWPDTPDCADAANALASRLIDNRDLRNALNPQGVANVLNALSKWPGTPDCEAAASALASRLANDRDLRNALNPQELAKTLNALSKWPDTPDCADAANALASRLANERSLRNALDPQGVANALNALSKWPGTPDCADAANALASRLANDHELRNALNPQGVANVLNALSKWPDTPDCADAANALASRLADERSLRNALDPQGVANVLNAMSKWPDTPDCAAVACALASRLANNRDLRNALTPQELANALNALSKWPDTPDCADAANALASRLIDNRDLRNALTPQELANALNALSKWPDTPDCADAANALASRLANERSLRNALDPQGVANALNALSKWPGTPDCADAANALASRLANDRESRNALNPQGVANALNALSKWPGTPDCAAAASALASRLANDRDLRNALTPQELANALNALSKWPDTPDCADAANALASRLANERSLRNALDPQGVANALNALSKWPGTPDCADAANALASRLANDRELRNALNPQQMANALNAMSKWPNTPDCNDAVKALASRLANDRHLLNGLNPKGVANTLNALSKWPDVDVCQASADALASRLANDRELRNALSPIGVTQALNALSKWTNTPDCNDAVKALASRLANDRHLLNGLNPKGVANTLNALSKWPDVDVCQASADALASRLANDRELRNALSPIGVTQALNALSKWTNTPDCNDAVKALASRLANDRHLLNGLNPKGVANTLNALSKWPDVDVCQASADALASRLANDRELRNALSPIGVTQALNALSKWPERANCESATDVLAGRLAEDNDLRQAMDEHHVAVSLNALSRCLGRPACHPAVLLLAERVGSAELPWQQFEMRGLAMVANAMSRLLHLDEEQFQILGRAKLLAMAGHLELHRERFESASAQDIGMLFKALSSAQLHRQMRPLARSALERVAMLAQDDGLRETNLEGIGSLCMGFLPLIRSPELTSRHRGHALRVFNTLQPIIERKIDLYLTGGVPPSSTDLEQYATRCPALTFFQVLKAYSMVSRQCKPRHIEGSRQETRQRREELGKWVDRTLERTREAIEEDLGEMSWNLIAQIEAGDIVFDALDLRMAKEAAKITQAHPPSQFDLDAGRLSMRSAPGEPVTPAPGNGSTTHIVVDLRGKEVSTNATETNKPYSLFTRLTGLPLVEVQLPGAISTFMLARTLTYQDEPWRFDMFGGSRATRGHMSRPAQLLSGTSGAPSLLPAMRYTDTAPGSSLMQLIVKLAPQREDWSRMQRSLLEMVPTDHVIEGTLRLGFFEDVSGPAHPFKPTAPDGHALALCPNDGCGFLKLEVALRIPAFREYFSAWQAVQAGEASQEQRDLIAKDKGPTRLAPQALQHFPRDEAALQEAHEAMQRRLQALPSELSQLTLYELATSGGYQGQRVRAVPAADDKVHLPSERSQAFDAAGGALLIGKPPYDKENLLPVPEERVATVAQSDATAEFLSQSFGIQYSYTGFDDRSGSDAEMLHSKGMLIVVPSKNWPANFADMDLACSKEDLKTLSRWTTGRDRSAVPQDMLSTGSLRLKDIVEPGRMGALPIPELRKRNMDTDGDDAFVYAGYPKLAALISREMADREVRRGQPRSFKPPKTATPAIDPDNGHYQAGRLSEIMSLQRGGQIMGAASTLAARFMAQPDHLREAMARNMMFGTYDGIERDLRNDLRVALDGKARDPQVLTELRNQAYNAIGRAHLPEAREAAELLHAQLLRLEPGASSRAEVPQLPDALGEAFPRLAQAYLAAPDTEARIHAIIDNYPVCRLSHAQFPAGQPGLIPGEPELSMRNLFTIAIKVGTDALKSDTGTALFAKIVESCERSERGFADRVRSVPYGKVTARAMHDGRFDAEQTQVDLQNMPTMAAGVMQDALHSLQQAGLIDPPPPPAERLRAVQPEDIALEAQSLLTRAREMEPRVTHMLRRVAESHAGQLAGMDQLKSVGSLKEKLTQQMAVKNKTLEEAVAGVNDALRYSVVLDPQHFTAGLRGVLASLDDQGHVRVKLNNLFAKHQPAFKAVNVTMRSPECALWEIQFHTPDTFRLKEQFHDLYKHSYALQLQGAPLTDQREVQAPAQDAFRLVPSPPECDDIDDWEEENVPALAITVPAFKSQPNNRKDAAKFRAGVSSTPQVALSQQRTPTRFNANASPAQILFDVAASKQESLTPVFNKLADDFDARLWGNVRYNATDDRIEQLQNAPFQKSIASIKSKMRSHVQVGMTEAQATQSVGDALRYVLQLPSEDFVAKVLAVNDVLHRQGMTCVKRKNYFTTGDGTYKGINARFTDAEGYEFEVQFHTADSFKAKAQTHLLYKEMQLAQNRLEKEQQKNPPNLDRQAKLTNDLAKYTNAMREIMTAVNKPARVESLDGRS</sequence>
<dbReference type="Gene3D" id="1.25.10.10">
    <property type="entry name" value="Leucine-rich Repeat Variant"/>
    <property type="match status" value="1"/>
</dbReference>
<dbReference type="Proteomes" id="UP000237477">
    <property type="component" value="Unassembled WGS sequence"/>
</dbReference>
<proteinExistence type="predicted"/>
<dbReference type="SMART" id="SM00567">
    <property type="entry name" value="EZ_HEAT"/>
    <property type="match status" value="8"/>
</dbReference>
<gene>
    <name evidence="2" type="ORF">BKM26_27425</name>
</gene>
<feature type="region of interest" description="Disordered" evidence="1">
    <location>
        <begin position="2061"/>
        <end position="2085"/>
    </location>
</feature>
<feature type="compositionally biased region" description="Basic and acidic residues" evidence="1">
    <location>
        <begin position="64"/>
        <end position="93"/>
    </location>
</feature>
<dbReference type="InterPro" id="IPR016024">
    <property type="entry name" value="ARM-type_fold"/>
</dbReference>
<dbReference type="NCBIfam" id="NF041399">
    <property type="entry name" value="XopAD"/>
    <property type="match status" value="1"/>
</dbReference>
<keyword evidence="3" id="KW-1185">Reference proteome</keyword>
<evidence type="ECO:0000313" key="3">
    <source>
        <dbReference type="Proteomes" id="UP000237477"/>
    </source>
</evidence>
<feature type="region of interest" description="Disordered" evidence="1">
    <location>
        <begin position="1"/>
        <end position="93"/>
    </location>
</feature>
<dbReference type="SUPFAM" id="SSF48371">
    <property type="entry name" value="ARM repeat"/>
    <property type="match status" value="3"/>
</dbReference>
<dbReference type="EMBL" id="MLEC01000086">
    <property type="protein sequence ID" value="POC82139.1"/>
    <property type="molecule type" value="Genomic_DNA"/>
</dbReference>
<dbReference type="InterPro" id="IPR011989">
    <property type="entry name" value="ARM-like"/>
</dbReference>
<evidence type="ECO:0000256" key="1">
    <source>
        <dbReference type="SAM" id="MobiDB-lite"/>
    </source>
</evidence>
<accession>A0ABX4YQ46</accession>
<protein>
    <submittedName>
        <fullName evidence="2">Type III effector protein XopAD</fullName>
    </submittedName>
</protein>
<reference evidence="2 3" key="1">
    <citation type="submission" date="2016-10" db="EMBL/GenBank/DDBJ databases">
        <title>Comparative genomics of Pseudomonas syringae.</title>
        <authorList>
            <person name="Hulin M.T."/>
        </authorList>
    </citation>
    <scope>NUCLEOTIDE SEQUENCE [LARGE SCALE GENOMIC DNA]</scope>
    <source>
        <strain evidence="3">R2-5255</strain>
    </source>
</reference>
<dbReference type="InterPro" id="IPR004155">
    <property type="entry name" value="PBS_lyase_HEAT"/>
</dbReference>
<feature type="compositionally biased region" description="Basic and acidic residues" evidence="1">
    <location>
        <begin position="27"/>
        <end position="47"/>
    </location>
</feature>
<dbReference type="NCBIfam" id="NF006608">
    <property type="entry name" value="PRK09169.1-2"/>
    <property type="match status" value="3"/>
</dbReference>